<evidence type="ECO:0000313" key="2">
    <source>
        <dbReference type="Proteomes" id="UP000240212"/>
    </source>
</evidence>
<dbReference type="STRING" id="1388748.GCA_000463155_03060"/>
<dbReference type="OrthoDB" id="5873202at2"/>
<comment type="caution">
    <text evidence="1">The sequence shown here is derived from an EMBL/GenBank/DDBJ whole genome shotgun (WGS) entry which is preliminary data.</text>
</comment>
<dbReference type="EMBL" id="PYEP01000002">
    <property type="protein sequence ID" value="PSN08624.1"/>
    <property type="molecule type" value="Genomic_DNA"/>
</dbReference>
<reference evidence="1 2" key="1">
    <citation type="submission" date="2018-03" db="EMBL/GenBank/DDBJ databases">
        <title>Draft genome sequence of the first documented clinical Siccibacter turicensis isolate in Austria.</title>
        <authorList>
            <person name="Lepuschitz S."/>
            <person name="Pekard-Amenitsch S."/>
            <person name="Haunold R."/>
            <person name="Schill S."/>
            <person name="Mach R."/>
            <person name="Allerberger F."/>
            <person name="Ruppitsch W."/>
            <person name="Forsythe S.J."/>
        </authorList>
    </citation>
    <scope>NUCLEOTIDE SEQUENCE [LARGE SCALE GENOMIC DNA]</scope>
    <source>
        <strain evidence="1 2">6100069499-17</strain>
    </source>
</reference>
<evidence type="ECO:0000313" key="1">
    <source>
        <dbReference type="EMBL" id="PSN08624.1"/>
    </source>
</evidence>
<name>A0A2P8VM25_9ENTR</name>
<gene>
    <name evidence="1" type="ORF">C7G83_04495</name>
</gene>
<protein>
    <recommendedName>
        <fullName evidence="3">DUF943 domain-containing protein</fullName>
    </recommendedName>
</protein>
<keyword evidence="2" id="KW-1185">Reference proteome</keyword>
<dbReference type="AlphaFoldDB" id="A0A2P8VM25"/>
<dbReference type="RefSeq" id="WP_106876391.1">
    <property type="nucleotide sequence ID" value="NZ_PYEP01000002.1"/>
</dbReference>
<organism evidence="1 2">
    <name type="scientific">Siccibacter turicensis</name>
    <dbReference type="NCBI Taxonomy" id="357233"/>
    <lineage>
        <taxon>Bacteria</taxon>
        <taxon>Pseudomonadati</taxon>
        <taxon>Pseudomonadota</taxon>
        <taxon>Gammaproteobacteria</taxon>
        <taxon>Enterobacterales</taxon>
        <taxon>Enterobacteriaceae</taxon>
        <taxon>Siccibacter</taxon>
    </lineage>
</organism>
<accession>A0A2P8VM25</accession>
<dbReference type="Proteomes" id="UP000240212">
    <property type="component" value="Unassembled WGS sequence"/>
</dbReference>
<evidence type="ECO:0008006" key="3">
    <source>
        <dbReference type="Google" id="ProtNLM"/>
    </source>
</evidence>
<sequence>MNKRLIAGVIAAASCGYLLWQYFTPVEVVAVHDGNTILVRHFPYLKSRQIAWWEANKDMIQAKYGIPEGYDSYYYIYLVDFGNGYRTEPNESLLFWTDEVFCFNDIKTDARCIDRKPLLTVRWSKNNGLEYESY</sequence>
<dbReference type="InterPro" id="IPR010351">
    <property type="entry name" value="DUF943"/>
</dbReference>
<dbReference type="PROSITE" id="PS51257">
    <property type="entry name" value="PROKAR_LIPOPROTEIN"/>
    <property type="match status" value="1"/>
</dbReference>
<proteinExistence type="predicted"/>
<dbReference type="Pfam" id="PF06092">
    <property type="entry name" value="DUF943"/>
    <property type="match status" value="1"/>
</dbReference>